<feature type="transmembrane region" description="Helical" evidence="12">
    <location>
        <begin position="73"/>
        <end position="93"/>
    </location>
</feature>
<evidence type="ECO:0000313" key="14">
    <source>
        <dbReference type="EMBL" id="KAF6219854.1"/>
    </source>
</evidence>
<dbReference type="Pfam" id="PF00999">
    <property type="entry name" value="Na_H_Exchanger"/>
    <property type="match status" value="1"/>
</dbReference>
<comment type="subcellular location">
    <subcellularLocation>
        <location evidence="1">Membrane</location>
        <topology evidence="1">Multi-pass membrane protein</topology>
    </subcellularLocation>
</comment>
<sequence length="560" mass="62166">MPTLALSNFNIVLAVLGGFITLFGLVSYLFKEHFYLSEALISLLAGIVFSPHATSFIKPLQYASGSQENLDTITLYFTRLVLGVQLVLAGVQLPSKYLLTEWKSLALLLGPGMAFMWLCSSLLIWGLVPNLDFLHALAVGACVTPTDPVLSNSIVKGKFADKNIPKDLQKIIIAESGANDGLGYPFLFFSLYLIKYIGSGDAGQPGGVRLAMGDWFGETWGYTILLSVVYGATVGWIAKELLQWAQDKKFVDRESFLVFAITLALFIVGTCGMIGTDDVLACFIAGNAFTIDDWFRLETLDDSLQPTIDMLLNLSIFMWFGAVCPWGSFLRNDVVPIYRLIVLGILILLFRRLPIIFALHTFQWSKIWQIEQKQQALFVGFFGPIGVSAVFYLYVSLGFLRQITVDGVIRADAERLEDVFTVVIWFLAICSIIVHGLSVPLGKLGYHLPRTLSSAIASRSISQDPEEPRPPFRVHEQIQNRPQLNYQSNRSRNSPRTREEPPRPVFRIGGSIIKSTTSENGVGLQTIDAAEERIHYNVDSPELIHSRDGSVDGGHTIRSE</sequence>
<evidence type="ECO:0000256" key="11">
    <source>
        <dbReference type="SAM" id="MobiDB-lite"/>
    </source>
</evidence>
<dbReference type="GeneID" id="59332090"/>
<keyword evidence="7" id="KW-0915">Sodium</keyword>
<dbReference type="InterPro" id="IPR004712">
    <property type="entry name" value="Na+/H+_antiporter_fungi"/>
</dbReference>
<evidence type="ECO:0000256" key="12">
    <source>
        <dbReference type="SAM" id="Phobius"/>
    </source>
</evidence>
<feature type="transmembrane region" description="Helical" evidence="12">
    <location>
        <begin position="310"/>
        <end position="330"/>
    </location>
</feature>
<name>A0A8H6CAF5_9LECA</name>
<keyword evidence="3" id="KW-0813">Transport</keyword>
<feature type="compositionally biased region" description="Polar residues" evidence="11">
    <location>
        <begin position="479"/>
        <end position="494"/>
    </location>
</feature>
<dbReference type="PANTHER" id="PTHR31382">
    <property type="entry name" value="NA(+)/H(+) ANTIPORTER"/>
    <property type="match status" value="1"/>
</dbReference>
<dbReference type="PANTHER" id="PTHR31382:SF1">
    <property type="entry name" value="SODIUM ION_PROTON EXCHANGER (EUROFUNG)"/>
    <property type="match status" value="1"/>
</dbReference>
<feature type="transmembrane region" description="Helical" evidence="12">
    <location>
        <begin position="258"/>
        <end position="289"/>
    </location>
</feature>
<dbReference type="GO" id="GO:0015385">
    <property type="term" value="F:sodium:proton antiporter activity"/>
    <property type="evidence" value="ECO:0007669"/>
    <property type="project" value="InterPro"/>
</dbReference>
<dbReference type="AlphaFoldDB" id="A0A8H6CAF5"/>
<feature type="domain" description="Cation/H+ exchanger transmembrane" evidence="13">
    <location>
        <begin position="25"/>
        <end position="440"/>
    </location>
</feature>
<dbReference type="Proteomes" id="UP000593566">
    <property type="component" value="Unassembled WGS sequence"/>
</dbReference>
<keyword evidence="10" id="KW-0739">Sodium transport</keyword>
<feature type="transmembrane region" description="Helical" evidence="12">
    <location>
        <begin position="6"/>
        <end position="28"/>
    </location>
</feature>
<dbReference type="GO" id="GO:0042391">
    <property type="term" value="P:regulation of membrane potential"/>
    <property type="evidence" value="ECO:0007669"/>
    <property type="project" value="InterPro"/>
</dbReference>
<dbReference type="EMBL" id="JACCJB010000018">
    <property type="protein sequence ID" value="KAF6219854.1"/>
    <property type="molecule type" value="Genomic_DNA"/>
</dbReference>
<dbReference type="GO" id="GO:0036376">
    <property type="term" value="P:sodium ion export across plasma membrane"/>
    <property type="evidence" value="ECO:0007669"/>
    <property type="project" value="InterPro"/>
</dbReference>
<keyword evidence="5 12" id="KW-0812">Transmembrane</keyword>
<feature type="transmembrane region" description="Helical" evidence="12">
    <location>
        <begin position="419"/>
        <end position="441"/>
    </location>
</feature>
<feature type="transmembrane region" description="Helical" evidence="12">
    <location>
        <begin position="376"/>
        <end position="399"/>
    </location>
</feature>
<organism evidence="14 15">
    <name type="scientific">Letharia lupina</name>
    <dbReference type="NCBI Taxonomy" id="560253"/>
    <lineage>
        <taxon>Eukaryota</taxon>
        <taxon>Fungi</taxon>
        <taxon>Dikarya</taxon>
        <taxon>Ascomycota</taxon>
        <taxon>Pezizomycotina</taxon>
        <taxon>Lecanoromycetes</taxon>
        <taxon>OSLEUM clade</taxon>
        <taxon>Lecanoromycetidae</taxon>
        <taxon>Lecanorales</taxon>
        <taxon>Lecanorineae</taxon>
        <taxon>Parmeliaceae</taxon>
        <taxon>Letharia</taxon>
    </lineage>
</organism>
<evidence type="ECO:0000256" key="7">
    <source>
        <dbReference type="ARBA" id="ARBA00023053"/>
    </source>
</evidence>
<dbReference type="GO" id="GO:0005886">
    <property type="term" value="C:plasma membrane"/>
    <property type="evidence" value="ECO:0007669"/>
    <property type="project" value="InterPro"/>
</dbReference>
<keyword evidence="15" id="KW-1185">Reference proteome</keyword>
<keyword evidence="6 12" id="KW-1133">Transmembrane helix</keyword>
<feature type="compositionally biased region" description="Basic and acidic residues" evidence="11">
    <location>
        <begin position="466"/>
        <end position="478"/>
    </location>
</feature>
<dbReference type="GO" id="GO:0120029">
    <property type="term" value="P:proton export across plasma membrane"/>
    <property type="evidence" value="ECO:0007669"/>
    <property type="project" value="InterPro"/>
</dbReference>
<evidence type="ECO:0000313" key="15">
    <source>
        <dbReference type="Proteomes" id="UP000593566"/>
    </source>
</evidence>
<feature type="region of interest" description="Disordered" evidence="11">
    <location>
        <begin position="459"/>
        <end position="507"/>
    </location>
</feature>
<evidence type="ECO:0000256" key="3">
    <source>
        <dbReference type="ARBA" id="ARBA00022448"/>
    </source>
</evidence>
<accession>A0A8H6CAF5</accession>
<evidence type="ECO:0000256" key="1">
    <source>
        <dbReference type="ARBA" id="ARBA00004141"/>
    </source>
</evidence>
<feature type="transmembrane region" description="Helical" evidence="12">
    <location>
        <begin position="105"/>
        <end position="128"/>
    </location>
</feature>
<evidence type="ECO:0000256" key="4">
    <source>
        <dbReference type="ARBA" id="ARBA00022449"/>
    </source>
</evidence>
<feature type="region of interest" description="Disordered" evidence="11">
    <location>
        <begin position="541"/>
        <end position="560"/>
    </location>
</feature>
<protein>
    <recommendedName>
        <fullName evidence="13">Cation/H+ exchanger transmembrane domain-containing protein</fullName>
    </recommendedName>
</protein>
<keyword evidence="4" id="KW-0050">Antiport</keyword>
<evidence type="ECO:0000256" key="8">
    <source>
        <dbReference type="ARBA" id="ARBA00023065"/>
    </source>
</evidence>
<keyword evidence="9 12" id="KW-0472">Membrane</keyword>
<dbReference type="FunFam" id="1.20.1530.20:FF:000015">
    <property type="entry name" value="Na(+)/H(+) antiporter 2"/>
    <property type="match status" value="1"/>
</dbReference>
<dbReference type="InterPro" id="IPR006153">
    <property type="entry name" value="Cation/H_exchanger_TM"/>
</dbReference>
<keyword evidence="8" id="KW-0406">Ion transport</keyword>
<feature type="transmembrane region" description="Helical" evidence="12">
    <location>
        <begin position="219"/>
        <end position="238"/>
    </location>
</feature>
<gene>
    <name evidence="14" type="ORF">HO133_003679</name>
</gene>
<comment type="caution">
    <text evidence="14">The sequence shown here is derived from an EMBL/GenBank/DDBJ whole genome shotgun (WGS) entry which is preliminary data.</text>
</comment>
<feature type="transmembrane region" description="Helical" evidence="12">
    <location>
        <begin position="35"/>
        <end position="53"/>
    </location>
</feature>
<evidence type="ECO:0000256" key="2">
    <source>
        <dbReference type="ARBA" id="ARBA00005248"/>
    </source>
</evidence>
<proteinExistence type="inferred from homology"/>
<evidence type="ECO:0000256" key="5">
    <source>
        <dbReference type="ARBA" id="ARBA00022692"/>
    </source>
</evidence>
<evidence type="ECO:0000256" key="10">
    <source>
        <dbReference type="ARBA" id="ARBA00023201"/>
    </source>
</evidence>
<evidence type="ECO:0000256" key="9">
    <source>
        <dbReference type="ARBA" id="ARBA00023136"/>
    </source>
</evidence>
<feature type="transmembrane region" description="Helical" evidence="12">
    <location>
        <begin position="336"/>
        <end position="355"/>
    </location>
</feature>
<evidence type="ECO:0000256" key="6">
    <source>
        <dbReference type="ARBA" id="ARBA00022989"/>
    </source>
</evidence>
<evidence type="ECO:0000259" key="13">
    <source>
        <dbReference type="Pfam" id="PF00999"/>
    </source>
</evidence>
<dbReference type="RefSeq" id="XP_037149289.1">
    <property type="nucleotide sequence ID" value="XM_037294601.1"/>
</dbReference>
<reference evidence="14 15" key="1">
    <citation type="journal article" date="2020" name="Genomics">
        <title>Complete, high-quality genomes from long-read metagenomic sequencing of two wolf lichen thalli reveals enigmatic genome architecture.</title>
        <authorList>
            <person name="McKenzie S.K."/>
            <person name="Walston R.F."/>
            <person name="Allen J.L."/>
        </authorList>
    </citation>
    <scope>NUCLEOTIDE SEQUENCE [LARGE SCALE GENOMIC DNA]</scope>
    <source>
        <strain evidence="14">WasteWater1</strain>
    </source>
</reference>
<comment type="similarity">
    <text evidence="2">Belongs to the fungal Na(+)/H(+) exchanger family.</text>
</comment>